<evidence type="ECO:0000313" key="1">
    <source>
        <dbReference type="EMBL" id="GAI89462.1"/>
    </source>
</evidence>
<sequence>HETKPQGDLWHQFRDVPVYSVLPADRPDDH</sequence>
<accession>X1S8W2</accession>
<name>X1S8W2_9ZZZZ</name>
<reference evidence="1" key="1">
    <citation type="journal article" date="2014" name="Front. Microbiol.">
        <title>High frequency of phylogenetically diverse reductive dehalogenase-homologous genes in deep subseafloor sedimentary metagenomes.</title>
        <authorList>
            <person name="Kawai M."/>
            <person name="Futagami T."/>
            <person name="Toyoda A."/>
            <person name="Takaki Y."/>
            <person name="Nishi S."/>
            <person name="Hori S."/>
            <person name="Arai W."/>
            <person name="Tsubouchi T."/>
            <person name="Morono Y."/>
            <person name="Uchiyama I."/>
            <person name="Ito T."/>
            <person name="Fujiyama A."/>
            <person name="Inagaki F."/>
            <person name="Takami H."/>
        </authorList>
    </citation>
    <scope>NUCLEOTIDE SEQUENCE</scope>
    <source>
        <strain evidence="1">Expedition CK06-06</strain>
    </source>
</reference>
<dbReference type="AlphaFoldDB" id="X1S8W2"/>
<comment type="caution">
    <text evidence="1">The sequence shown here is derived from an EMBL/GenBank/DDBJ whole genome shotgun (WGS) entry which is preliminary data.</text>
</comment>
<gene>
    <name evidence="1" type="ORF">S12H4_32277</name>
</gene>
<organism evidence="1">
    <name type="scientific">marine sediment metagenome</name>
    <dbReference type="NCBI Taxonomy" id="412755"/>
    <lineage>
        <taxon>unclassified sequences</taxon>
        <taxon>metagenomes</taxon>
        <taxon>ecological metagenomes</taxon>
    </lineage>
</organism>
<protein>
    <submittedName>
        <fullName evidence="1">Uncharacterized protein</fullName>
    </submittedName>
</protein>
<dbReference type="EMBL" id="BARW01018912">
    <property type="protein sequence ID" value="GAI89462.1"/>
    <property type="molecule type" value="Genomic_DNA"/>
</dbReference>
<proteinExistence type="predicted"/>
<feature type="non-terminal residue" evidence="1">
    <location>
        <position position="1"/>
    </location>
</feature>